<keyword evidence="2 5" id="KW-0812">Transmembrane</keyword>
<dbReference type="InParanoid" id="A0A2J6SGD2"/>
<dbReference type="Gene3D" id="1.20.1720.10">
    <property type="entry name" value="Multidrug resistance protein D"/>
    <property type="match status" value="1"/>
</dbReference>
<dbReference type="EMBL" id="KZ613919">
    <property type="protein sequence ID" value="PMD49817.1"/>
    <property type="molecule type" value="Genomic_DNA"/>
</dbReference>
<dbReference type="PROSITE" id="PS50850">
    <property type="entry name" value="MFS"/>
    <property type="match status" value="1"/>
</dbReference>
<feature type="transmembrane region" description="Helical" evidence="5">
    <location>
        <begin position="105"/>
        <end position="126"/>
    </location>
</feature>
<keyword evidence="8" id="KW-1185">Reference proteome</keyword>
<dbReference type="SUPFAM" id="SSF103473">
    <property type="entry name" value="MFS general substrate transporter"/>
    <property type="match status" value="1"/>
</dbReference>
<dbReference type="AlphaFoldDB" id="A0A2J6SGD2"/>
<dbReference type="GeneID" id="36585636"/>
<evidence type="ECO:0000256" key="3">
    <source>
        <dbReference type="ARBA" id="ARBA00022989"/>
    </source>
</evidence>
<accession>A0A2J6SGD2</accession>
<name>A0A2J6SGD2_9HELO</name>
<evidence type="ECO:0000256" key="4">
    <source>
        <dbReference type="ARBA" id="ARBA00023136"/>
    </source>
</evidence>
<organism evidence="7 8">
    <name type="scientific">Hyaloscypha bicolor E</name>
    <dbReference type="NCBI Taxonomy" id="1095630"/>
    <lineage>
        <taxon>Eukaryota</taxon>
        <taxon>Fungi</taxon>
        <taxon>Dikarya</taxon>
        <taxon>Ascomycota</taxon>
        <taxon>Pezizomycotina</taxon>
        <taxon>Leotiomycetes</taxon>
        <taxon>Helotiales</taxon>
        <taxon>Hyaloscyphaceae</taxon>
        <taxon>Hyaloscypha</taxon>
        <taxon>Hyaloscypha bicolor</taxon>
    </lineage>
</organism>
<dbReference type="GO" id="GO:0005886">
    <property type="term" value="C:plasma membrane"/>
    <property type="evidence" value="ECO:0007669"/>
    <property type="project" value="TreeGrafter"/>
</dbReference>
<evidence type="ECO:0000313" key="7">
    <source>
        <dbReference type="EMBL" id="PMD49817.1"/>
    </source>
</evidence>
<dbReference type="Proteomes" id="UP000235371">
    <property type="component" value="Unassembled WGS sequence"/>
</dbReference>
<evidence type="ECO:0000313" key="8">
    <source>
        <dbReference type="Proteomes" id="UP000235371"/>
    </source>
</evidence>
<keyword evidence="4 5" id="KW-0472">Membrane</keyword>
<evidence type="ECO:0000256" key="2">
    <source>
        <dbReference type="ARBA" id="ARBA00022692"/>
    </source>
</evidence>
<protein>
    <submittedName>
        <fullName evidence="7">MFS general substrate transporter</fullName>
    </submittedName>
</protein>
<dbReference type="STRING" id="1095630.A0A2J6SGD2"/>
<evidence type="ECO:0000256" key="1">
    <source>
        <dbReference type="ARBA" id="ARBA00004141"/>
    </source>
</evidence>
<dbReference type="PANTHER" id="PTHR23501">
    <property type="entry name" value="MAJOR FACILITATOR SUPERFAMILY"/>
    <property type="match status" value="1"/>
</dbReference>
<feature type="domain" description="Major facilitator superfamily (MFS) profile" evidence="6">
    <location>
        <begin position="1"/>
        <end position="222"/>
    </location>
</feature>
<dbReference type="GO" id="GO:0022857">
    <property type="term" value="F:transmembrane transporter activity"/>
    <property type="evidence" value="ECO:0007669"/>
    <property type="project" value="InterPro"/>
</dbReference>
<dbReference type="OrthoDB" id="440553at2759"/>
<sequence length="222" mass="24072">MELTIVSTSLVTIANDLGDFSKSRWIIEAYMLTYSKFSDIFWRKLGFLCTASTFVIFSGACGASQTITQLIAFRAFQGIGASGCYALAVVMSFELLPKREWPTYMALSTLALVLAMGPGPVLGGAINIKGDWCWVFLFKYFPPLPLFLFLTSNEASIPPGIASIVLLHAYTRGWCGCVGPSAAVYLPSYNYATSTLMVSQTFTQINTVTALLASGTTWSSVP</sequence>
<gene>
    <name evidence="7" type="ORF">K444DRAFT_577030</name>
</gene>
<evidence type="ECO:0000256" key="5">
    <source>
        <dbReference type="SAM" id="Phobius"/>
    </source>
</evidence>
<dbReference type="InterPro" id="IPR011701">
    <property type="entry name" value="MFS"/>
</dbReference>
<dbReference type="PANTHER" id="PTHR23501:SF43">
    <property type="entry name" value="MULTIDRUG TRANSPORTER, PUTATIVE (AFU_ORTHOLOGUE AFUA_6G03040)-RELATED"/>
    <property type="match status" value="1"/>
</dbReference>
<dbReference type="Pfam" id="PF07690">
    <property type="entry name" value="MFS_1"/>
    <property type="match status" value="1"/>
</dbReference>
<reference evidence="7 8" key="1">
    <citation type="submission" date="2016-04" db="EMBL/GenBank/DDBJ databases">
        <title>A degradative enzymes factory behind the ericoid mycorrhizal symbiosis.</title>
        <authorList>
            <consortium name="DOE Joint Genome Institute"/>
            <person name="Martino E."/>
            <person name="Morin E."/>
            <person name="Grelet G."/>
            <person name="Kuo A."/>
            <person name="Kohler A."/>
            <person name="Daghino S."/>
            <person name="Barry K."/>
            <person name="Choi C."/>
            <person name="Cichocki N."/>
            <person name="Clum A."/>
            <person name="Copeland A."/>
            <person name="Hainaut M."/>
            <person name="Haridas S."/>
            <person name="Labutti K."/>
            <person name="Lindquist E."/>
            <person name="Lipzen A."/>
            <person name="Khouja H.-R."/>
            <person name="Murat C."/>
            <person name="Ohm R."/>
            <person name="Olson A."/>
            <person name="Spatafora J."/>
            <person name="Veneault-Fourrey C."/>
            <person name="Henrissat B."/>
            <person name="Grigoriev I."/>
            <person name="Martin F."/>
            <person name="Perotto S."/>
        </authorList>
    </citation>
    <scope>NUCLEOTIDE SEQUENCE [LARGE SCALE GENOMIC DNA]</scope>
    <source>
        <strain evidence="7 8">E</strain>
    </source>
</reference>
<feature type="transmembrane region" description="Helical" evidence="5">
    <location>
        <begin position="71"/>
        <end position="93"/>
    </location>
</feature>
<dbReference type="RefSeq" id="XP_024726721.1">
    <property type="nucleotide sequence ID" value="XM_024877559.1"/>
</dbReference>
<keyword evidence="3 5" id="KW-1133">Transmembrane helix</keyword>
<dbReference type="InterPro" id="IPR020846">
    <property type="entry name" value="MFS_dom"/>
</dbReference>
<feature type="transmembrane region" description="Helical" evidence="5">
    <location>
        <begin position="45"/>
        <end position="65"/>
    </location>
</feature>
<evidence type="ECO:0000259" key="6">
    <source>
        <dbReference type="PROSITE" id="PS50850"/>
    </source>
</evidence>
<proteinExistence type="predicted"/>
<dbReference type="InterPro" id="IPR036259">
    <property type="entry name" value="MFS_trans_sf"/>
</dbReference>
<comment type="subcellular location">
    <subcellularLocation>
        <location evidence="1">Membrane</location>
        <topology evidence="1">Multi-pass membrane protein</topology>
    </subcellularLocation>
</comment>